<evidence type="ECO:0000256" key="1">
    <source>
        <dbReference type="PROSITE-ProRule" id="PRU00409"/>
    </source>
</evidence>
<sequence length="457" mass="52997">MTNSLLPITIIPVQMFQYLDERIRISHSLINYWEIDTKKPIRITVGGKHVITHVEAASITKNEMYVDKELFQDLSLPIQEGQWIVSYSHQEHSLHIGPIIGLLTNVSMTENGPNFHSIHSFCEELHELITEIGGLFYVFQLNDFSDRKIEGYYLKDEQWEKRTVPYPDVIYNRIHSRKFEASPAFQSFKTTLLSKRIAMFNDQFLSKDYVHDLLFKEDYMHPYLPETKMLTAQTLDAMLKKYNSVFIKPINGSQGRNIMKLSKVEERVHVIRSTGGGRDYSQSYHLDQQLYSKLTPSLRGKIYLIQQAIPLLEYKNRQLDFRVLCHKNLANMWKATSAVARISADKQFVSNIARGGELMKPIKLLTQISDRETAIQQLILMKELAMETAMLVSRNVDGFFGELGIDIGMDHDGKLWIIEVNSKPSKSFEEDARKIRPSAKALLEYCTFLSFSWRREQ</sequence>
<feature type="domain" description="ATP-grasp" evidence="2">
    <location>
        <begin position="216"/>
        <end position="451"/>
    </location>
</feature>
<reference evidence="3 4" key="1">
    <citation type="submission" date="2021-03" db="EMBL/GenBank/DDBJ databases">
        <title>Genomic Encyclopedia of Type Strains, Phase IV (KMG-IV): sequencing the most valuable type-strain genomes for metagenomic binning, comparative biology and taxonomic classification.</title>
        <authorList>
            <person name="Goeker M."/>
        </authorList>
    </citation>
    <scope>NUCLEOTIDE SEQUENCE [LARGE SCALE GENOMIC DNA]</scope>
    <source>
        <strain evidence="3 4">DSM 26675</strain>
    </source>
</reference>
<dbReference type="EMBL" id="JAGIKZ010000007">
    <property type="protein sequence ID" value="MBP2241053.1"/>
    <property type="molecule type" value="Genomic_DNA"/>
</dbReference>
<dbReference type="SUPFAM" id="SSF56059">
    <property type="entry name" value="Glutathione synthetase ATP-binding domain-like"/>
    <property type="match status" value="1"/>
</dbReference>
<dbReference type="Pfam" id="PF14398">
    <property type="entry name" value="ATPgrasp_YheCD"/>
    <property type="match status" value="1"/>
</dbReference>
<dbReference type="PROSITE" id="PS50975">
    <property type="entry name" value="ATP_GRASP"/>
    <property type="match status" value="1"/>
</dbReference>
<dbReference type="InterPro" id="IPR026838">
    <property type="entry name" value="YheC/D"/>
</dbReference>
<evidence type="ECO:0000313" key="3">
    <source>
        <dbReference type="EMBL" id="MBP2241053.1"/>
    </source>
</evidence>
<evidence type="ECO:0000313" key="4">
    <source>
        <dbReference type="Proteomes" id="UP001519293"/>
    </source>
</evidence>
<keyword evidence="4" id="KW-1185">Reference proteome</keyword>
<dbReference type="InterPro" id="IPR011761">
    <property type="entry name" value="ATP-grasp"/>
</dbReference>
<organism evidence="3 4">
    <name type="scientific">Cytobacillus eiseniae</name>
    <dbReference type="NCBI Taxonomy" id="762947"/>
    <lineage>
        <taxon>Bacteria</taxon>
        <taxon>Bacillati</taxon>
        <taxon>Bacillota</taxon>
        <taxon>Bacilli</taxon>
        <taxon>Bacillales</taxon>
        <taxon>Bacillaceae</taxon>
        <taxon>Cytobacillus</taxon>
    </lineage>
</organism>
<gene>
    <name evidence="3" type="ORF">J2Z40_001615</name>
</gene>
<dbReference type="PANTHER" id="PTHR21621:SF0">
    <property type="entry name" value="BETA-CITRYLGLUTAMATE SYNTHASE B-RELATED"/>
    <property type="match status" value="1"/>
</dbReference>
<keyword evidence="1" id="KW-0067">ATP-binding</keyword>
<dbReference type="Proteomes" id="UP001519293">
    <property type="component" value="Unassembled WGS sequence"/>
</dbReference>
<dbReference type="PANTHER" id="PTHR21621">
    <property type="entry name" value="RIBOSOMAL PROTEIN S6 MODIFICATION PROTEIN"/>
    <property type="match status" value="1"/>
</dbReference>
<keyword evidence="1" id="KW-0547">Nucleotide-binding</keyword>
<name>A0ABS4RDS1_9BACI</name>
<evidence type="ECO:0000259" key="2">
    <source>
        <dbReference type="PROSITE" id="PS50975"/>
    </source>
</evidence>
<accession>A0ABS4RDS1</accession>
<comment type="caution">
    <text evidence="3">The sequence shown here is derived from an EMBL/GenBank/DDBJ whole genome shotgun (WGS) entry which is preliminary data.</text>
</comment>
<dbReference type="RefSeq" id="WP_066392555.1">
    <property type="nucleotide sequence ID" value="NZ_JAGIKZ010000007.1"/>
</dbReference>
<proteinExistence type="predicted"/>
<dbReference type="Gene3D" id="3.30.470.20">
    <property type="entry name" value="ATP-grasp fold, B domain"/>
    <property type="match status" value="1"/>
</dbReference>
<protein>
    <submittedName>
        <fullName evidence="3">Glutathione synthase/RimK-type ligase-like ATP-grasp enzyme</fullName>
    </submittedName>
</protein>